<dbReference type="PANTHER" id="PTHR11360:SF303">
    <property type="entry name" value="MAJOR FACILITATOR SUPERFAMILY (MFS) PROFILE DOMAIN-CONTAINING PROTEIN"/>
    <property type="match status" value="1"/>
</dbReference>
<proteinExistence type="predicted"/>
<keyword evidence="2" id="KW-0472">Membrane</keyword>
<name>A0A9J6GM97_HAELO</name>
<keyword evidence="2" id="KW-1133">Transmembrane helix</keyword>
<evidence type="ECO:0008006" key="5">
    <source>
        <dbReference type="Google" id="ProtNLM"/>
    </source>
</evidence>
<feature type="compositionally biased region" description="Polar residues" evidence="1">
    <location>
        <begin position="143"/>
        <end position="152"/>
    </location>
</feature>
<sequence>MGVLSLSLYAVTYFDKYRATASGFKYAGTVLVPLVFPLAISAALREYGLRGTLLLLAAVILNLIPIAMLMKTPKPVSLSCKRKETKSPKKSDGLNYGTERDLARENTSPQAPCFLPSRDNSDAVDLVDSARPMKSADKKCTVSGKQTENTAPSGKRLSSRGSRADVQEEIIREEPASIRSAVNEQGYPRYTEHTAKDTGNIEMSSFDPAGQNESGRSISSEGYPDVTIQKREQSSANNRPLCSVDSSILNLFKSNSFYILVITFTVAEYALQTFETTVFDYTMDKGIERSQAEPFITYVAVAQMIGQLTVPFLWDRSGFRRSILGVLCLLAEAVCFMAMPHANKFWHTFATTMGISFPMGCLLLLKPVMLADHVGVQRLAACWGIAGIAMLPFAFGMPLLIGKASRTGKNERS</sequence>
<feature type="compositionally biased region" description="Basic and acidic residues" evidence="1">
    <location>
        <begin position="81"/>
        <end position="104"/>
    </location>
</feature>
<feature type="region of interest" description="Disordered" evidence="1">
    <location>
        <begin position="77"/>
        <end position="224"/>
    </location>
</feature>
<protein>
    <recommendedName>
        <fullName evidence="5">Monocarboxylate transporter</fullName>
    </recommendedName>
</protein>
<feature type="transmembrane region" description="Helical" evidence="2">
    <location>
        <begin position="26"/>
        <end position="44"/>
    </location>
</feature>
<gene>
    <name evidence="3" type="ORF">HPB48_001331</name>
</gene>
<evidence type="ECO:0000256" key="1">
    <source>
        <dbReference type="SAM" id="MobiDB-lite"/>
    </source>
</evidence>
<dbReference type="SUPFAM" id="SSF103473">
    <property type="entry name" value="MFS general substrate transporter"/>
    <property type="match status" value="1"/>
</dbReference>
<accession>A0A9J6GM97</accession>
<dbReference type="Gene3D" id="1.20.1250.20">
    <property type="entry name" value="MFS general substrate transporter like domains"/>
    <property type="match status" value="1"/>
</dbReference>
<feature type="transmembrane region" description="Helical" evidence="2">
    <location>
        <begin position="321"/>
        <end position="339"/>
    </location>
</feature>
<dbReference type="AlphaFoldDB" id="A0A9J6GM97"/>
<feature type="compositionally biased region" description="Polar residues" evidence="1">
    <location>
        <begin position="211"/>
        <end position="220"/>
    </location>
</feature>
<keyword evidence="2" id="KW-0812">Transmembrane</keyword>
<feature type="compositionally biased region" description="Basic and acidic residues" evidence="1">
    <location>
        <begin position="162"/>
        <end position="176"/>
    </location>
</feature>
<dbReference type="InterPro" id="IPR050327">
    <property type="entry name" value="Proton-linked_MCT"/>
</dbReference>
<dbReference type="EMBL" id="JABSTR010000008">
    <property type="protein sequence ID" value="KAH9376394.1"/>
    <property type="molecule type" value="Genomic_DNA"/>
</dbReference>
<evidence type="ECO:0000256" key="2">
    <source>
        <dbReference type="SAM" id="Phobius"/>
    </source>
</evidence>
<reference evidence="3 4" key="1">
    <citation type="journal article" date="2020" name="Cell">
        <title>Large-Scale Comparative Analyses of Tick Genomes Elucidate Their Genetic Diversity and Vector Capacities.</title>
        <authorList>
            <consortium name="Tick Genome and Microbiome Consortium (TIGMIC)"/>
            <person name="Jia N."/>
            <person name="Wang J."/>
            <person name="Shi W."/>
            <person name="Du L."/>
            <person name="Sun Y."/>
            <person name="Zhan W."/>
            <person name="Jiang J.F."/>
            <person name="Wang Q."/>
            <person name="Zhang B."/>
            <person name="Ji P."/>
            <person name="Bell-Sakyi L."/>
            <person name="Cui X.M."/>
            <person name="Yuan T.T."/>
            <person name="Jiang B.G."/>
            <person name="Yang W.F."/>
            <person name="Lam T.T."/>
            <person name="Chang Q.C."/>
            <person name="Ding S.J."/>
            <person name="Wang X.J."/>
            <person name="Zhu J.G."/>
            <person name="Ruan X.D."/>
            <person name="Zhao L."/>
            <person name="Wei J.T."/>
            <person name="Ye R.Z."/>
            <person name="Que T.C."/>
            <person name="Du C.H."/>
            <person name="Zhou Y.H."/>
            <person name="Cheng J.X."/>
            <person name="Dai P.F."/>
            <person name="Guo W.B."/>
            <person name="Han X.H."/>
            <person name="Huang E.J."/>
            <person name="Li L.F."/>
            <person name="Wei W."/>
            <person name="Gao Y.C."/>
            <person name="Liu J.Z."/>
            <person name="Shao H.Z."/>
            <person name="Wang X."/>
            <person name="Wang C.C."/>
            <person name="Yang T.C."/>
            <person name="Huo Q.B."/>
            <person name="Li W."/>
            <person name="Chen H.Y."/>
            <person name="Chen S.E."/>
            <person name="Zhou L.G."/>
            <person name="Ni X.B."/>
            <person name="Tian J.H."/>
            <person name="Sheng Y."/>
            <person name="Liu T."/>
            <person name="Pan Y.S."/>
            <person name="Xia L.Y."/>
            <person name="Li J."/>
            <person name="Zhao F."/>
            <person name="Cao W.C."/>
        </authorList>
    </citation>
    <scope>NUCLEOTIDE SEQUENCE [LARGE SCALE GENOMIC DNA]</scope>
    <source>
        <strain evidence="3">HaeL-2018</strain>
    </source>
</reference>
<feature type="transmembrane region" description="Helical" evidence="2">
    <location>
        <begin position="345"/>
        <end position="368"/>
    </location>
</feature>
<keyword evidence="4" id="KW-1185">Reference proteome</keyword>
<feature type="transmembrane region" description="Helical" evidence="2">
    <location>
        <begin position="257"/>
        <end position="275"/>
    </location>
</feature>
<dbReference type="PANTHER" id="PTHR11360">
    <property type="entry name" value="MONOCARBOXYLATE TRANSPORTER"/>
    <property type="match status" value="1"/>
</dbReference>
<feature type="transmembrane region" description="Helical" evidence="2">
    <location>
        <begin position="50"/>
        <end position="69"/>
    </location>
</feature>
<dbReference type="VEuPathDB" id="VectorBase:HLOH_047798"/>
<feature type="transmembrane region" description="Helical" evidence="2">
    <location>
        <begin position="295"/>
        <end position="314"/>
    </location>
</feature>
<feature type="transmembrane region" description="Helical" evidence="2">
    <location>
        <begin position="380"/>
        <end position="401"/>
    </location>
</feature>
<dbReference type="GO" id="GO:0008028">
    <property type="term" value="F:monocarboxylic acid transmembrane transporter activity"/>
    <property type="evidence" value="ECO:0007669"/>
    <property type="project" value="TreeGrafter"/>
</dbReference>
<organism evidence="3 4">
    <name type="scientific">Haemaphysalis longicornis</name>
    <name type="common">Bush tick</name>
    <dbReference type="NCBI Taxonomy" id="44386"/>
    <lineage>
        <taxon>Eukaryota</taxon>
        <taxon>Metazoa</taxon>
        <taxon>Ecdysozoa</taxon>
        <taxon>Arthropoda</taxon>
        <taxon>Chelicerata</taxon>
        <taxon>Arachnida</taxon>
        <taxon>Acari</taxon>
        <taxon>Parasitiformes</taxon>
        <taxon>Ixodida</taxon>
        <taxon>Ixodoidea</taxon>
        <taxon>Ixodidae</taxon>
        <taxon>Haemaphysalinae</taxon>
        <taxon>Haemaphysalis</taxon>
    </lineage>
</organism>
<evidence type="ECO:0000313" key="4">
    <source>
        <dbReference type="Proteomes" id="UP000821853"/>
    </source>
</evidence>
<evidence type="ECO:0000313" key="3">
    <source>
        <dbReference type="EMBL" id="KAH9376394.1"/>
    </source>
</evidence>
<dbReference type="OrthoDB" id="6506197at2759"/>
<dbReference type="InterPro" id="IPR036259">
    <property type="entry name" value="MFS_trans_sf"/>
</dbReference>
<comment type="caution">
    <text evidence="3">The sequence shown here is derived from an EMBL/GenBank/DDBJ whole genome shotgun (WGS) entry which is preliminary data.</text>
</comment>
<dbReference type="Proteomes" id="UP000821853">
    <property type="component" value="Unassembled WGS sequence"/>
</dbReference>